<name>A0ABD3CK05_9LAMI</name>
<dbReference type="PROSITE" id="PS50021">
    <property type="entry name" value="CH"/>
    <property type="match status" value="1"/>
</dbReference>
<gene>
    <name evidence="2" type="ORF">CASFOL_023237</name>
</gene>
<dbReference type="PANTHER" id="PTHR46756:SF18">
    <property type="entry name" value="GAS2-LIKE PROTEIN PICKLED EGGS"/>
    <property type="match status" value="1"/>
</dbReference>
<protein>
    <recommendedName>
        <fullName evidence="1">Calponin-homology (CH) domain-containing protein</fullName>
    </recommendedName>
</protein>
<accession>A0ABD3CK05</accession>
<sequence>MIDSSPSSAESSFRELDEVFLQTQTRIWLGEVINSRFDEDLDLSDLLQDGEILFEVSKVVWDLLLTKCMELRHLKQKYGPFGSRRSSGRYRPYSNVDSFIKTCKILGLRGIDLFSPSDVVEKRDIRKVCICIRALSKKARSKQLCVPDFDMVIYSVVMPKDMVGVIRKGLESSQCTLSSSSSYSSCKVSQVKHKKNNLQTPCNGENDYSSSDESDEAESRYMCDNAFSGKINYAGGVYSDLENSPEGQCIEEINHEHYKPASLPEISSCVNNDARLENDYSVVGDSSCNDVGDSNYISDYLAFSDLMVHTTDCSNSIIHDGENNMFDFFLNVDKSQGPASKRSFLNGSQRKYYSDDEDTEVSSTTSMSSVLGRLLNLEFDEHFDEDEPLSAHDRSSVSKELSNAEKDCKDSFVVSEPPKLDTYEIDYQTVLFETREAQSETEDECELLSGMCSLKTGNPENHVFCSENKDMVGVDDNMPPIVSDDTTVHISVKANPCQTILDNHPCLPVEDTPVAYNIQDNISYAVAEKDKDASVKLPPGKRGQRPLLRTVVKGTAIAAVLFLLLHISGKGNGNDEQASEHHRQVLKYTDSKSASTKRQKKIVVKGIYPSDKIKL</sequence>
<keyword evidence="3" id="KW-1185">Reference proteome</keyword>
<dbReference type="InterPro" id="IPR036872">
    <property type="entry name" value="CH_dom_sf"/>
</dbReference>
<dbReference type="Gene3D" id="1.10.418.10">
    <property type="entry name" value="Calponin-like domain"/>
    <property type="match status" value="1"/>
</dbReference>
<reference evidence="3" key="1">
    <citation type="journal article" date="2024" name="IScience">
        <title>Strigolactones Initiate the Formation of Haustorium-like Structures in Castilleja.</title>
        <authorList>
            <person name="Buerger M."/>
            <person name="Peterson D."/>
            <person name="Chory J."/>
        </authorList>
    </citation>
    <scope>NUCLEOTIDE SEQUENCE [LARGE SCALE GENOMIC DNA]</scope>
</reference>
<dbReference type="AlphaFoldDB" id="A0ABD3CK05"/>
<evidence type="ECO:0000313" key="2">
    <source>
        <dbReference type="EMBL" id="KAL3630253.1"/>
    </source>
</evidence>
<dbReference type="InterPro" id="IPR001715">
    <property type="entry name" value="CH_dom"/>
</dbReference>
<comment type="caution">
    <text evidence="2">The sequence shown here is derived from an EMBL/GenBank/DDBJ whole genome shotgun (WGS) entry which is preliminary data.</text>
</comment>
<evidence type="ECO:0000259" key="1">
    <source>
        <dbReference type="PROSITE" id="PS50021"/>
    </source>
</evidence>
<feature type="domain" description="Calponin-homology (CH)" evidence="1">
    <location>
        <begin position="19"/>
        <end position="140"/>
    </location>
</feature>
<dbReference type="PANTHER" id="PTHR46756">
    <property type="entry name" value="TRANSGELIN"/>
    <property type="match status" value="1"/>
</dbReference>
<dbReference type="Proteomes" id="UP001632038">
    <property type="component" value="Unassembled WGS sequence"/>
</dbReference>
<dbReference type="CDD" id="cd00014">
    <property type="entry name" value="CH_SF"/>
    <property type="match status" value="1"/>
</dbReference>
<dbReference type="SUPFAM" id="SSF47576">
    <property type="entry name" value="Calponin-homology domain, CH-domain"/>
    <property type="match status" value="1"/>
</dbReference>
<organism evidence="2 3">
    <name type="scientific">Castilleja foliolosa</name>
    <dbReference type="NCBI Taxonomy" id="1961234"/>
    <lineage>
        <taxon>Eukaryota</taxon>
        <taxon>Viridiplantae</taxon>
        <taxon>Streptophyta</taxon>
        <taxon>Embryophyta</taxon>
        <taxon>Tracheophyta</taxon>
        <taxon>Spermatophyta</taxon>
        <taxon>Magnoliopsida</taxon>
        <taxon>eudicotyledons</taxon>
        <taxon>Gunneridae</taxon>
        <taxon>Pentapetalae</taxon>
        <taxon>asterids</taxon>
        <taxon>lamiids</taxon>
        <taxon>Lamiales</taxon>
        <taxon>Orobanchaceae</taxon>
        <taxon>Pedicularideae</taxon>
        <taxon>Castillejinae</taxon>
        <taxon>Castilleja</taxon>
    </lineage>
</organism>
<dbReference type="EMBL" id="JAVIJP010000032">
    <property type="protein sequence ID" value="KAL3630253.1"/>
    <property type="molecule type" value="Genomic_DNA"/>
</dbReference>
<evidence type="ECO:0000313" key="3">
    <source>
        <dbReference type="Proteomes" id="UP001632038"/>
    </source>
</evidence>
<proteinExistence type="predicted"/>